<sequence>MERGNYGKETKCEEIVFSFPKQKQNRQPGMEYEMVPRPIYDNPQYRGTGKLKDRVVIVTGGDSGIGRAAAVAFAKEGANLVIAYYDEHRDAEETKQAIAYYGGKCLLIPGDQREEAHCKRIVEETIQTFGRCDVLVNNIAVQFLQDEFTNISSDQWNITFDVNIRSYYYMTKAAMPHLKDGASIINTTSINAYIGRKDLIDYSATKGAIVSFTRALANNVVDKGIRVNAVAPGPIWTALQPASQSPEQIQTFGLDVPMKRAGQPYELAPVYVLLASDDGSYITGQTIHVNGGDFVGS</sequence>
<evidence type="ECO:0000256" key="1">
    <source>
        <dbReference type="ARBA" id="ARBA00006484"/>
    </source>
</evidence>
<dbReference type="PANTHER" id="PTHR48107">
    <property type="entry name" value="NADPH-DEPENDENT ALDEHYDE REDUCTASE-LIKE PROTEIN, CHLOROPLASTIC-RELATED"/>
    <property type="match status" value="1"/>
</dbReference>
<dbReference type="PRINTS" id="PR00080">
    <property type="entry name" value="SDRFAMILY"/>
</dbReference>
<dbReference type="AlphaFoldDB" id="A0A248TG75"/>
<dbReference type="PROSITE" id="PS00061">
    <property type="entry name" value="ADH_SHORT"/>
    <property type="match status" value="1"/>
</dbReference>
<dbReference type="Proteomes" id="UP000215137">
    <property type="component" value="Chromosome"/>
</dbReference>
<dbReference type="PANTHER" id="PTHR48107:SF16">
    <property type="entry name" value="NADPH-DEPENDENT ALDEHYDE REDUCTASE 1, CHLOROPLASTIC"/>
    <property type="match status" value="1"/>
</dbReference>
<name>A0A248TG75_9BACI</name>
<protein>
    <submittedName>
        <fullName evidence="3">NAD(P)-dependent oxidoreductase</fullName>
    </submittedName>
</protein>
<dbReference type="Pfam" id="PF13561">
    <property type="entry name" value="adh_short_C2"/>
    <property type="match status" value="1"/>
</dbReference>
<reference evidence="3 4" key="1">
    <citation type="submission" date="2017-08" db="EMBL/GenBank/DDBJ databases">
        <title>Complete Genome Sequence of Bacillus kochii Oregon-R-modENCODE STRAIN BDGP4, isolated from Drosophila melanogaster gut.</title>
        <authorList>
            <person name="Wan K.H."/>
            <person name="Yu C."/>
            <person name="Park S."/>
            <person name="Hammonds A.S."/>
            <person name="Booth B.W."/>
            <person name="Celniker S.E."/>
        </authorList>
    </citation>
    <scope>NUCLEOTIDE SEQUENCE [LARGE SCALE GENOMIC DNA]</scope>
    <source>
        <strain evidence="3 4">BDGP4</strain>
    </source>
</reference>
<proteinExistence type="inferred from homology"/>
<accession>A0A248TG75</accession>
<dbReference type="Gene3D" id="3.40.50.720">
    <property type="entry name" value="NAD(P)-binding Rossmann-like Domain"/>
    <property type="match status" value="1"/>
</dbReference>
<comment type="similarity">
    <text evidence="1">Belongs to the short-chain dehydrogenases/reductases (SDR) family.</text>
</comment>
<evidence type="ECO:0000313" key="3">
    <source>
        <dbReference type="EMBL" id="ASV67185.1"/>
    </source>
</evidence>
<dbReference type="OrthoDB" id="9803333at2"/>
<gene>
    <name evidence="3" type="ORF">CKF48_07495</name>
</gene>
<dbReference type="FunFam" id="3.40.50.720:FF:000084">
    <property type="entry name" value="Short-chain dehydrogenase reductase"/>
    <property type="match status" value="1"/>
</dbReference>
<dbReference type="KEGG" id="bko:CKF48_07495"/>
<evidence type="ECO:0000256" key="2">
    <source>
        <dbReference type="ARBA" id="ARBA00023002"/>
    </source>
</evidence>
<dbReference type="EMBL" id="CP022983">
    <property type="protein sequence ID" value="ASV67185.1"/>
    <property type="molecule type" value="Genomic_DNA"/>
</dbReference>
<dbReference type="RefSeq" id="WP_095370760.1">
    <property type="nucleotide sequence ID" value="NZ_CANMJM010000023.1"/>
</dbReference>
<evidence type="ECO:0000313" key="4">
    <source>
        <dbReference type="Proteomes" id="UP000215137"/>
    </source>
</evidence>
<dbReference type="GeneID" id="97214367"/>
<dbReference type="InterPro" id="IPR020904">
    <property type="entry name" value="Sc_DH/Rdtase_CS"/>
</dbReference>
<dbReference type="InterPro" id="IPR036291">
    <property type="entry name" value="NAD(P)-bd_dom_sf"/>
</dbReference>
<keyword evidence="2" id="KW-0560">Oxidoreductase</keyword>
<dbReference type="SUPFAM" id="SSF51735">
    <property type="entry name" value="NAD(P)-binding Rossmann-fold domains"/>
    <property type="match status" value="1"/>
</dbReference>
<organism evidence="3 4">
    <name type="scientific">Cytobacillus kochii</name>
    <dbReference type="NCBI Taxonomy" id="859143"/>
    <lineage>
        <taxon>Bacteria</taxon>
        <taxon>Bacillati</taxon>
        <taxon>Bacillota</taxon>
        <taxon>Bacilli</taxon>
        <taxon>Bacillales</taxon>
        <taxon>Bacillaceae</taxon>
        <taxon>Cytobacillus</taxon>
    </lineage>
</organism>
<dbReference type="InterPro" id="IPR002347">
    <property type="entry name" value="SDR_fam"/>
</dbReference>
<dbReference type="PRINTS" id="PR00081">
    <property type="entry name" value="GDHRDH"/>
</dbReference>
<keyword evidence="4" id="KW-1185">Reference proteome</keyword>
<dbReference type="GO" id="GO:0016614">
    <property type="term" value="F:oxidoreductase activity, acting on CH-OH group of donors"/>
    <property type="evidence" value="ECO:0007669"/>
    <property type="project" value="UniProtKB-ARBA"/>
</dbReference>
<dbReference type="GO" id="GO:0008206">
    <property type="term" value="P:bile acid metabolic process"/>
    <property type="evidence" value="ECO:0007669"/>
    <property type="project" value="UniProtKB-ARBA"/>
</dbReference>
<dbReference type="NCBIfam" id="NF005214">
    <property type="entry name" value="PRK06701.1"/>
    <property type="match status" value="1"/>
</dbReference>